<protein>
    <submittedName>
        <fullName evidence="1">Uncharacterized protein</fullName>
    </submittedName>
</protein>
<reference evidence="1 3" key="1">
    <citation type="submission" date="2017-11" db="EMBL/GenBank/DDBJ databases">
        <title>De novo assembly and phasing of dikaryotic genomes from two isolates of Puccinia coronata f. sp. avenae, the causal agent of oat crown rust.</title>
        <authorList>
            <person name="Miller M.E."/>
            <person name="Zhang Y."/>
            <person name="Omidvar V."/>
            <person name="Sperschneider J."/>
            <person name="Schwessinger B."/>
            <person name="Raley C."/>
            <person name="Palmer J.M."/>
            <person name="Garnica D."/>
            <person name="Upadhyaya N."/>
            <person name="Rathjen J."/>
            <person name="Taylor J.M."/>
            <person name="Park R.F."/>
            <person name="Dodds P.N."/>
            <person name="Hirsch C.D."/>
            <person name="Kianian S.F."/>
            <person name="Figueroa M."/>
        </authorList>
    </citation>
    <scope>NUCLEOTIDE SEQUENCE [LARGE SCALE GENOMIC DNA]</scope>
    <source>
        <strain evidence="1">12NC29</strain>
    </source>
</reference>
<dbReference type="EMBL" id="PGCJ01000195">
    <property type="protein sequence ID" value="PLW39419.1"/>
    <property type="molecule type" value="Genomic_DNA"/>
</dbReference>
<keyword evidence="3" id="KW-1185">Reference proteome</keyword>
<evidence type="ECO:0000313" key="2">
    <source>
        <dbReference type="EMBL" id="PLW39419.1"/>
    </source>
</evidence>
<evidence type="ECO:0000313" key="3">
    <source>
        <dbReference type="Proteomes" id="UP000235388"/>
    </source>
</evidence>
<proteinExistence type="predicted"/>
<comment type="caution">
    <text evidence="1">The sequence shown here is derived from an EMBL/GenBank/DDBJ whole genome shotgun (WGS) entry which is preliminary data.</text>
</comment>
<dbReference type="Proteomes" id="UP000235388">
    <property type="component" value="Unassembled WGS sequence"/>
</dbReference>
<name>A0A2N5TUX5_9BASI</name>
<dbReference type="EMBL" id="PGCJ01000416">
    <property type="protein sequence ID" value="PLW29284.1"/>
    <property type="molecule type" value="Genomic_DNA"/>
</dbReference>
<gene>
    <name evidence="2" type="ORF">PCANC_14887</name>
    <name evidence="1" type="ORF">PCANC_21767</name>
</gene>
<accession>A0A2N5TUX5</accession>
<dbReference type="AlphaFoldDB" id="A0A2N5TUX5"/>
<organism evidence="1 3">
    <name type="scientific">Puccinia coronata f. sp. avenae</name>
    <dbReference type="NCBI Taxonomy" id="200324"/>
    <lineage>
        <taxon>Eukaryota</taxon>
        <taxon>Fungi</taxon>
        <taxon>Dikarya</taxon>
        <taxon>Basidiomycota</taxon>
        <taxon>Pucciniomycotina</taxon>
        <taxon>Pucciniomycetes</taxon>
        <taxon>Pucciniales</taxon>
        <taxon>Pucciniaceae</taxon>
        <taxon>Puccinia</taxon>
    </lineage>
</organism>
<evidence type="ECO:0000313" key="1">
    <source>
        <dbReference type="EMBL" id="PLW29284.1"/>
    </source>
</evidence>
<sequence>MRDWKLKVLGVQEIEPVVCFCLGPVVVSQRLHLASHSNFANNQPAESEMIFKSYHQPDPILILPFLIKLTSNPSPPTTSMIRLHPTLPSNETSLLLGKGI</sequence>